<dbReference type="Proteomes" id="UP000682733">
    <property type="component" value="Unassembled WGS sequence"/>
</dbReference>
<keyword evidence="3" id="KW-0132">Cell division</keyword>
<evidence type="ECO:0000256" key="6">
    <source>
        <dbReference type="ARBA" id="ARBA00023306"/>
    </source>
</evidence>
<dbReference type="GO" id="GO:0005525">
    <property type="term" value="F:GTP binding"/>
    <property type="evidence" value="ECO:0007669"/>
    <property type="project" value="UniProtKB-UniRule"/>
</dbReference>
<dbReference type="OrthoDB" id="416553at2759"/>
<dbReference type="FunFam" id="3.40.50.300:FF:000064">
    <property type="entry name" value="Septin 4"/>
    <property type="match status" value="1"/>
</dbReference>
<evidence type="ECO:0000313" key="12">
    <source>
        <dbReference type="EMBL" id="CAF0966536.1"/>
    </source>
</evidence>
<dbReference type="EMBL" id="CAJOBA010005268">
    <property type="protein sequence ID" value="CAF3738260.1"/>
    <property type="molecule type" value="Genomic_DNA"/>
</dbReference>
<dbReference type="EMBL" id="CAJNOK010005264">
    <property type="protein sequence ID" value="CAF0966536.1"/>
    <property type="molecule type" value="Genomic_DNA"/>
</dbReference>
<feature type="domain" description="Septin-type G" evidence="11">
    <location>
        <begin position="41"/>
        <end position="313"/>
    </location>
</feature>
<keyword evidence="5 8" id="KW-0342">GTP-binding</keyword>
<evidence type="ECO:0000313" key="14">
    <source>
        <dbReference type="EMBL" id="CAF3738260.1"/>
    </source>
</evidence>
<dbReference type="Gene3D" id="3.40.50.300">
    <property type="entry name" value="P-loop containing nucleotide triphosphate hydrolases"/>
    <property type="match status" value="1"/>
</dbReference>
<evidence type="ECO:0000256" key="5">
    <source>
        <dbReference type="ARBA" id="ARBA00023134"/>
    </source>
</evidence>
<dbReference type="SUPFAM" id="SSF52540">
    <property type="entry name" value="P-loop containing nucleoside triphosphate hydrolases"/>
    <property type="match status" value="1"/>
</dbReference>
<evidence type="ECO:0000256" key="10">
    <source>
        <dbReference type="SAM" id="Coils"/>
    </source>
</evidence>
<keyword evidence="2" id="KW-0963">Cytoplasm</keyword>
<keyword evidence="10" id="KW-0175">Coiled coil</keyword>
<evidence type="ECO:0000256" key="8">
    <source>
        <dbReference type="PIRSR" id="PIRSR006698-2"/>
    </source>
</evidence>
<comment type="caution">
    <text evidence="13">The sequence shown here is derived from an EMBL/GenBank/DDBJ whole genome shotgun (WGS) entry which is preliminary data.</text>
</comment>
<evidence type="ECO:0000256" key="4">
    <source>
        <dbReference type="ARBA" id="ARBA00022741"/>
    </source>
</evidence>
<evidence type="ECO:0000256" key="7">
    <source>
        <dbReference type="PIRNR" id="PIRNR006698"/>
    </source>
</evidence>
<dbReference type="Pfam" id="PF00735">
    <property type="entry name" value="Septin"/>
    <property type="match status" value="1"/>
</dbReference>
<accession>A0A814QRT8</accession>
<evidence type="ECO:0000259" key="11">
    <source>
        <dbReference type="PROSITE" id="PS51719"/>
    </source>
</evidence>
<dbReference type="CDD" id="cd01850">
    <property type="entry name" value="CDC_Septin"/>
    <property type="match status" value="1"/>
</dbReference>
<dbReference type="GO" id="GO:0051301">
    <property type="term" value="P:cell division"/>
    <property type="evidence" value="ECO:0007669"/>
    <property type="project" value="UniProtKB-KW"/>
</dbReference>
<dbReference type="EMBL" id="CAJOBC010006096">
    <property type="protein sequence ID" value="CAF3886865.1"/>
    <property type="molecule type" value="Genomic_DNA"/>
</dbReference>
<feature type="site" description="Important for dimerization" evidence="8">
    <location>
        <position position="163"/>
    </location>
</feature>
<keyword evidence="6" id="KW-0131">Cell cycle</keyword>
<keyword evidence="4 8" id="KW-0547">Nucleotide-binding</keyword>
<evidence type="ECO:0000256" key="2">
    <source>
        <dbReference type="ARBA" id="ARBA00022490"/>
    </source>
</evidence>
<organism evidence="13 16">
    <name type="scientific">Didymodactylos carnosus</name>
    <dbReference type="NCBI Taxonomy" id="1234261"/>
    <lineage>
        <taxon>Eukaryota</taxon>
        <taxon>Metazoa</taxon>
        <taxon>Spiralia</taxon>
        <taxon>Gnathifera</taxon>
        <taxon>Rotifera</taxon>
        <taxon>Eurotatoria</taxon>
        <taxon>Bdelloidea</taxon>
        <taxon>Philodinida</taxon>
        <taxon>Philodinidae</taxon>
        <taxon>Didymodactylos</taxon>
    </lineage>
</organism>
<dbReference type="Proteomes" id="UP000663829">
    <property type="component" value="Unassembled WGS sequence"/>
</dbReference>
<dbReference type="PROSITE" id="PS51719">
    <property type="entry name" value="G_SEPTIN"/>
    <property type="match status" value="1"/>
</dbReference>
<sequence>MAATVRTQQKDANSQFSNTDNHSFVGFANLPNQVHRKIAKKGFEFTLMVVGESGLGKATLINSLFLTDLYPERHIATAQEKIRHTVKIEASTVEIEERGVKVRLTVVDTPGFGDSINTSECYMPIIQYIDNQFERYLDDESGLNRRNISDNRVHCLFYFISPFGRGLKPLDIETMKALHHKVNIVPIIAKADAFTLDELANMKQHILEQIREHSIHIYQIPESDSDEDDEFKEQNKQLKNAVPFAVVASPQTLEVKGKKVRGRMYPWGLIEVENPEHCDFIKLRTMLITHMQDLQEVTHEIHYENYRSEKLNPARRKQIQSDENMSEEQKKIMKEKDDELRRMQEMLAKMQMEMAEKQHHTSA</sequence>
<dbReference type="InterPro" id="IPR016491">
    <property type="entry name" value="Septin"/>
</dbReference>
<name>A0A814QRT8_9BILA</name>
<dbReference type="AlphaFoldDB" id="A0A814QRT8"/>
<evidence type="ECO:0000256" key="1">
    <source>
        <dbReference type="ARBA" id="ARBA00004496"/>
    </source>
</evidence>
<dbReference type="InterPro" id="IPR030379">
    <property type="entry name" value="G_SEPTIN_dom"/>
</dbReference>
<evidence type="ECO:0000256" key="3">
    <source>
        <dbReference type="ARBA" id="ARBA00022618"/>
    </source>
</evidence>
<dbReference type="InterPro" id="IPR027417">
    <property type="entry name" value="P-loop_NTPase"/>
</dbReference>
<comment type="similarity">
    <text evidence="7 9">Belongs to the TRAFAC class TrmE-Era-EngA-EngB-Septin-like GTPase superfamily. Septin GTPase family.</text>
</comment>
<dbReference type="GO" id="GO:0005737">
    <property type="term" value="C:cytoplasm"/>
    <property type="evidence" value="ECO:0007669"/>
    <property type="project" value="UniProtKB-SubCell"/>
</dbReference>
<gene>
    <name evidence="13" type="ORF">GPM918_LOCUS19803</name>
    <name evidence="12" type="ORF">OVA965_LOCUS12878</name>
    <name evidence="15" type="ORF">SRO942_LOCUS19802</name>
    <name evidence="14" type="ORF">TMI583_LOCUS12878</name>
</gene>
<reference evidence="13" key="1">
    <citation type="submission" date="2021-02" db="EMBL/GenBank/DDBJ databases">
        <authorList>
            <person name="Nowell W R."/>
        </authorList>
    </citation>
    <scope>NUCLEOTIDE SEQUENCE</scope>
</reference>
<comment type="subcellular location">
    <subcellularLocation>
        <location evidence="1">Cytoplasm</location>
    </subcellularLocation>
</comment>
<dbReference type="Proteomes" id="UP000677228">
    <property type="component" value="Unassembled WGS sequence"/>
</dbReference>
<evidence type="ECO:0000313" key="15">
    <source>
        <dbReference type="EMBL" id="CAF3886865.1"/>
    </source>
</evidence>
<protein>
    <recommendedName>
        <fullName evidence="7">Septin</fullName>
    </recommendedName>
</protein>
<dbReference type="PANTHER" id="PTHR18884">
    <property type="entry name" value="SEPTIN"/>
    <property type="match status" value="1"/>
</dbReference>
<evidence type="ECO:0000313" key="13">
    <source>
        <dbReference type="EMBL" id="CAF1123338.1"/>
    </source>
</evidence>
<evidence type="ECO:0000313" key="16">
    <source>
        <dbReference type="Proteomes" id="UP000663829"/>
    </source>
</evidence>
<keyword evidence="16" id="KW-1185">Reference proteome</keyword>
<dbReference type="EMBL" id="CAJNOQ010006095">
    <property type="protein sequence ID" value="CAF1123338.1"/>
    <property type="molecule type" value="Genomic_DNA"/>
</dbReference>
<feature type="coiled-coil region" evidence="10">
    <location>
        <begin position="326"/>
        <end position="360"/>
    </location>
</feature>
<evidence type="ECO:0000256" key="9">
    <source>
        <dbReference type="RuleBase" id="RU004560"/>
    </source>
</evidence>
<dbReference type="PIRSF" id="PIRSF006698">
    <property type="entry name" value="Septin"/>
    <property type="match status" value="1"/>
</dbReference>
<proteinExistence type="inferred from homology"/>
<dbReference type="Proteomes" id="UP000681722">
    <property type="component" value="Unassembled WGS sequence"/>
</dbReference>